<gene>
    <name evidence="1" type="ORF">QE152_g25527</name>
</gene>
<evidence type="ECO:0000313" key="1">
    <source>
        <dbReference type="EMBL" id="KAK9711321.1"/>
    </source>
</evidence>
<accession>A0AAW1K1P1</accession>
<dbReference type="Proteomes" id="UP001458880">
    <property type="component" value="Unassembled WGS sequence"/>
</dbReference>
<dbReference type="AlphaFoldDB" id="A0AAW1K1P1"/>
<proteinExistence type="predicted"/>
<evidence type="ECO:0000313" key="2">
    <source>
        <dbReference type="Proteomes" id="UP001458880"/>
    </source>
</evidence>
<organism evidence="1 2">
    <name type="scientific">Popillia japonica</name>
    <name type="common">Japanese beetle</name>
    <dbReference type="NCBI Taxonomy" id="7064"/>
    <lineage>
        <taxon>Eukaryota</taxon>
        <taxon>Metazoa</taxon>
        <taxon>Ecdysozoa</taxon>
        <taxon>Arthropoda</taxon>
        <taxon>Hexapoda</taxon>
        <taxon>Insecta</taxon>
        <taxon>Pterygota</taxon>
        <taxon>Neoptera</taxon>
        <taxon>Endopterygota</taxon>
        <taxon>Coleoptera</taxon>
        <taxon>Polyphaga</taxon>
        <taxon>Scarabaeiformia</taxon>
        <taxon>Scarabaeidae</taxon>
        <taxon>Rutelinae</taxon>
        <taxon>Popillia</taxon>
    </lineage>
</organism>
<dbReference type="EMBL" id="JASPKY010000282">
    <property type="protein sequence ID" value="KAK9711321.1"/>
    <property type="molecule type" value="Genomic_DNA"/>
</dbReference>
<protein>
    <submittedName>
        <fullName evidence="1">Uncharacterized protein</fullName>
    </submittedName>
</protein>
<reference evidence="1 2" key="1">
    <citation type="journal article" date="2024" name="BMC Genomics">
        <title>De novo assembly and annotation of Popillia japonica's genome with initial clues to its potential as an invasive pest.</title>
        <authorList>
            <person name="Cucini C."/>
            <person name="Boschi S."/>
            <person name="Funari R."/>
            <person name="Cardaioli E."/>
            <person name="Iannotti N."/>
            <person name="Marturano G."/>
            <person name="Paoli F."/>
            <person name="Bruttini M."/>
            <person name="Carapelli A."/>
            <person name="Frati F."/>
            <person name="Nardi F."/>
        </authorList>
    </citation>
    <scope>NUCLEOTIDE SEQUENCE [LARGE SCALE GENOMIC DNA]</scope>
    <source>
        <strain evidence="1">DMR45628</strain>
    </source>
</reference>
<keyword evidence="2" id="KW-1185">Reference proteome</keyword>
<comment type="caution">
    <text evidence="1">The sequence shown here is derived from an EMBL/GenBank/DDBJ whole genome shotgun (WGS) entry which is preliminary data.</text>
</comment>
<sequence>MTIIIRITSSIVKLEILIKIFGTKLMQNLRESVVEIIKPKSCKLYAKNIEKYERFMGLDLYVVLIVGSGDRFYSYHKT</sequence>
<name>A0AAW1K1P1_POPJA</name>